<protein>
    <submittedName>
        <fullName evidence="2">Uncharacterized protein</fullName>
    </submittedName>
</protein>
<dbReference type="Proteomes" id="UP000094622">
    <property type="component" value="Unassembled WGS sequence"/>
</dbReference>
<dbReference type="RefSeq" id="WP_069307987.1">
    <property type="nucleotide sequence ID" value="NZ_MCRJ01000118.1"/>
</dbReference>
<accession>A0A1E3GYJ4</accession>
<sequence length="146" mass="15832">MFNLRRQKPPVDPDEQQFEAGGWDDNDPLAELSRLLGDDLRGAGQGAPHGHAQADDAYDDDRYREADGYLTEEDYIAAHEAEMAEAGWYEDEAAEPYAAEPYAAEPYAYEDEGHAAAGYPAGAGYEAAADDGYGAIPPTTMPPTRT</sequence>
<dbReference type="EMBL" id="MCRJ01000118">
    <property type="protein sequence ID" value="ODN68995.1"/>
    <property type="molecule type" value="Genomic_DNA"/>
</dbReference>
<name>A0A1E3GYJ4_9HYPH</name>
<proteinExistence type="predicted"/>
<keyword evidence="3" id="KW-1185">Reference proteome</keyword>
<dbReference type="AlphaFoldDB" id="A0A1E3GYJ4"/>
<evidence type="ECO:0000256" key="1">
    <source>
        <dbReference type="SAM" id="MobiDB-lite"/>
    </source>
</evidence>
<comment type="caution">
    <text evidence="2">The sequence shown here is derived from an EMBL/GenBank/DDBJ whole genome shotgun (WGS) entry which is preliminary data.</text>
</comment>
<reference evidence="2 3" key="1">
    <citation type="submission" date="2016-07" db="EMBL/GenBank/DDBJ databases">
        <title>Draft Genome Sequence of Methylobrevis pamukkalensis PK2.</title>
        <authorList>
            <person name="Vasilenko O.V."/>
            <person name="Doronina N.V."/>
            <person name="Shmareva M.N."/>
            <person name="Tarlachkov S.V."/>
            <person name="Mustakhimov I."/>
            <person name="Trotsenko Y.A."/>
        </authorList>
    </citation>
    <scope>NUCLEOTIDE SEQUENCE [LARGE SCALE GENOMIC DNA]</scope>
    <source>
        <strain evidence="2 3">PK2</strain>
    </source>
</reference>
<feature type="region of interest" description="Disordered" evidence="1">
    <location>
        <begin position="1"/>
        <end position="64"/>
    </location>
</feature>
<evidence type="ECO:0000313" key="2">
    <source>
        <dbReference type="EMBL" id="ODN68995.1"/>
    </source>
</evidence>
<gene>
    <name evidence="2" type="ORF">A6302_03719</name>
</gene>
<evidence type="ECO:0000313" key="3">
    <source>
        <dbReference type="Proteomes" id="UP000094622"/>
    </source>
</evidence>
<organism evidence="2 3">
    <name type="scientific">Methylobrevis pamukkalensis</name>
    <dbReference type="NCBI Taxonomy" id="1439726"/>
    <lineage>
        <taxon>Bacteria</taxon>
        <taxon>Pseudomonadati</taxon>
        <taxon>Pseudomonadota</taxon>
        <taxon>Alphaproteobacteria</taxon>
        <taxon>Hyphomicrobiales</taxon>
        <taxon>Pleomorphomonadaceae</taxon>
        <taxon>Methylobrevis</taxon>
    </lineage>
</organism>
<feature type="compositionally biased region" description="Acidic residues" evidence="1">
    <location>
        <begin position="12"/>
        <end position="28"/>
    </location>
</feature>